<reference evidence="1 2" key="1">
    <citation type="submission" date="2018-03" db="EMBL/GenBank/DDBJ databases">
        <title>Draft Genome Sequences of the Obligatory Marine Myxobacteria Enhygromyxa salina SWB007.</title>
        <authorList>
            <person name="Poehlein A."/>
            <person name="Moghaddam J.A."/>
            <person name="Harms H."/>
            <person name="Alanjari M."/>
            <person name="Koenig G.M."/>
            <person name="Daniel R."/>
            <person name="Schaeberle T.F."/>
        </authorList>
    </citation>
    <scope>NUCLEOTIDE SEQUENCE [LARGE SCALE GENOMIC DNA]</scope>
    <source>
        <strain evidence="1 2">SWB007</strain>
    </source>
</reference>
<dbReference type="GO" id="GO:0003700">
    <property type="term" value="F:DNA-binding transcription factor activity"/>
    <property type="evidence" value="ECO:0007669"/>
    <property type="project" value="InterPro"/>
</dbReference>
<dbReference type="EMBL" id="PVNL01000030">
    <property type="protein sequence ID" value="PRQ09110.1"/>
    <property type="molecule type" value="Genomic_DNA"/>
</dbReference>
<dbReference type="SUPFAM" id="SSF88659">
    <property type="entry name" value="Sigma3 and sigma4 domains of RNA polymerase sigma factors"/>
    <property type="match status" value="1"/>
</dbReference>
<comment type="caution">
    <text evidence="1">The sequence shown here is derived from an EMBL/GenBank/DDBJ whole genome shotgun (WGS) entry which is preliminary data.</text>
</comment>
<proteinExistence type="predicted"/>
<dbReference type="InterPro" id="IPR014284">
    <property type="entry name" value="RNA_pol_sigma-70_dom"/>
</dbReference>
<accession>A0A2S9YVK4</accession>
<dbReference type="Proteomes" id="UP000238823">
    <property type="component" value="Unassembled WGS sequence"/>
</dbReference>
<protein>
    <submittedName>
        <fullName evidence="1">RNA polymerase sigma factor</fullName>
    </submittedName>
</protein>
<gene>
    <name evidence="1" type="ORF">ENSA7_11000</name>
</gene>
<evidence type="ECO:0000313" key="2">
    <source>
        <dbReference type="Proteomes" id="UP000238823"/>
    </source>
</evidence>
<dbReference type="AlphaFoldDB" id="A0A2S9YVK4"/>
<dbReference type="OrthoDB" id="5496874at2"/>
<dbReference type="NCBIfam" id="TIGR03001">
    <property type="entry name" value="Sig-70_gmx1"/>
    <property type="match status" value="1"/>
</dbReference>
<dbReference type="GO" id="GO:0006352">
    <property type="term" value="P:DNA-templated transcription initiation"/>
    <property type="evidence" value="ECO:0007669"/>
    <property type="project" value="InterPro"/>
</dbReference>
<name>A0A2S9YVK4_9BACT</name>
<sequence>MREPDTDRATSLVTAAIERWPTLTTRRSELVELVRPEIDSAAREQGPEELDCLRPDLVLACALAAGDAAALAVFEAEFIPQLEGALRRAGIASATIDDALQVVRFRLLVPTEARAARIASYRGRSSLQRWLSVVAVREARSLARRVRPTSDLEVAEAVTAQAADLETDFHIREHRAAFTRALTTAFAELSAKQRLLMRLDVLDGLSDGEIAKIYAVHRTTALRWVERATTELIVATKRHLARELALEGAELDSLVRGLVSRLDLSLGRILVESADPSAAPPGISL</sequence>
<dbReference type="InterPro" id="IPR013324">
    <property type="entry name" value="RNA_pol_sigma_r3/r4-like"/>
</dbReference>
<dbReference type="InterPro" id="IPR036388">
    <property type="entry name" value="WH-like_DNA-bd_sf"/>
</dbReference>
<dbReference type="NCBIfam" id="TIGR02937">
    <property type="entry name" value="sigma70-ECF"/>
    <property type="match status" value="1"/>
</dbReference>
<dbReference type="Gene3D" id="1.10.1740.10">
    <property type="match status" value="1"/>
</dbReference>
<dbReference type="Gene3D" id="1.10.10.10">
    <property type="entry name" value="Winged helix-like DNA-binding domain superfamily/Winged helix DNA-binding domain"/>
    <property type="match status" value="1"/>
</dbReference>
<dbReference type="SUPFAM" id="SSF88946">
    <property type="entry name" value="Sigma2 domain of RNA polymerase sigma factors"/>
    <property type="match status" value="1"/>
</dbReference>
<organism evidence="1 2">
    <name type="scientific">Enhygromyxa salina</name>
    <dbReference type="NCBI Taxonomy" id="215803"/>
    <lineage>
        <taxon>Bacteria</taxon>
        <taxon>Pseudomonadati</taxon>
        <taxon>Myxococcota</taxon>
        <taxon>Polyangia</taxon>
        <taxon>Nannocystales</taxon>
        <taxon>Nannocystaceae</taxon>
        <taxon>Enhygromyxa</taxon>
    </lineage>
</organism>
<dbReference type="InterPro" id="IPR013325">
    <property type="entry name" value="RNA_pol_sigma_r2"/>
</dbReference>
<dbReference type="RefSeq" id="WP_106088147.1">
    <property type="nucleotide sequence ID" value="NZ_PVNL01000030.1"/>
</dbReference>
<dbReference type="InterPro" id="IPR011745">
    <property type="entry name" value="RNA_pol_sigma70_MYXXA"/>
</dbReference>
<evidence type="ECO:0000313" key="1">
    <source>
        <dbReference type="EMBL" id="PRQ09110.1"/>
    </source>
</evidence>